<keyword evidence="2" id="KW-1185">Reference proteome</keyword>
<reference evidence="1 2" key="1">
    <citation type="journal article" date="2021" name="Elife">
        <title>Chloroplast acquisition without the gene transfer in kleptoplastic sea slugs, Plakobranchus ocellatus.</title>
        <authorList>
            <person name="Maeda T."/>
            <person name="Takahashi S."/>
            <person name="Yoshida T."/>
            <person name="Shimamura S."/>
            <person name="Takaki Y."/>
            <person name="Nagai Y."/>
            <person name="Toyoda A."/>
            <person name="Suzuki Y."/>
            <person name="Arimoto A."/>
            <person name="Ishii H."/>
            <person name="Satoh N."/>
            <person name="Nishiyama T."/>
            <person name="Hasebe M."/>
            <person name="Maruyama T."/>
            <person name="Minagawa J."/>
            <person name="Obokata J."/>
            <person name="Shigenobu S."/>
        </authorList>
    </citation>
    <scope>NUCLEOTIDE SEQUENCE [LARGE SCALE GENOMIC DNA]</scope>
</reference>
<dbReference type="Proteomes" id="UP000735302">
    <property type="component" value="Unassembled WGS sequence"/>
</dbReference>
<evidence type="ECO:0000313" key="1">
    <source>
        <dbReference type="EMBL" id="GFO03020.1"/>
    </source>
</evidence>
<protein>
    <submittedName>
        <fullName evidence="1">Uncharacterized protein</fullName>
    </submittedName>
</protein>
<accession>A0AAV4A6L5</accession>
<sequence length="163" mass="18701">MTAEIAGSRGCRQEWLGYLNALNKKSLFTSQRSNRFRAQANLYFGTSQRCQLQWTSSDIQLITELSLVVFIRQLADFLDGGVFGGEIEPEVQQILHSCPLTNLTGECFFGDLDFHMQKRRHASLHLRSSLKMWRNKTLSFVNKKKNKTARQKSVAKAIRYAPE</sequence>
<comment type="caution">
    <text evidence="1">The sequence shown here is derived from an EMBL/GenBank/DDBJ whole genome shotgun (WGS) entry which is preliminary data.</text>
</comment>
<dbReference type="AlphaFoldDB" id="A0AAV4A6L5"/>
<dbReference type="EMBL" id="BLXT01003701">
    <property type="protein sequence ID" value="GFO03020.1"/>
    <property type="molecule type" value="Genomic_DNA"/>
</dbReference>
<name>A0AAV4A6L5_9GAST</name>
<proteinExistence type="predicted"/>
<evidence type="ECO:0000313" key="2">
    <source>
        <dbReference type="Proteomes" id="UP000735302"/>
    </source>
</evidence>
<gene>
    <name evidence="1" type="ORF">PoB_002952500</name>
</gene>
<organism evidence="1 2">
    <name type="scientific">Plakobranchus ocellatus</name>
    <dbReference type="NCBI Taxonomy" id="259542"/>
    <lineage>
        <taxon>Eukaryota</taxon>
        <taxon>Metazoa</taxon>
        <taxon>Spiralia</taxon>
        <taxon>Lophotrochozoa</taxon>
        <taxon>Mollusca</taxon>
        <taxon>Gastropoda</taxon>
        <taxon>Heterobranchia</taxon>
        <taxon>Euthyneura</taxon>
        <taxon>Panpulmonata</taxon>
        <taxon>Sacoglossa</taxon>
        <taxon>Placobranchoidea</taxon>
        <taxon>Plakobranchidae</taxon>
        <taxon>Plakobranchus</taxon>
    </lineage>
</organism>